<organism evidence="1">
    <name type="scientific">bioreactor metagenome</name>
    <dbReference type="NCBI Taxonomy" id="1076179"/>
    <lineage>
        <taxon>unclassified sequences</taxon>
        <taxon>metagenomes</taxon>
        <taxon>ecological metagenomes</taxon>
    </lineage>
</organism>
<name>A0A645HLY6_9ZZZZ</name>
<evidence type="ECO:0000313" key="1">
    <source>
        <dbReference type="EMBL" id="MPN39937.1"/>
    </source>
</evidence>
<gene>
    <name evidence="1" type="ORF">SDC9_187471</name>
</gene>
<comment type="caution">
    <text evidence="1">The sequence shown here is derived from an EMBL/GenBank/DDBJ whole genome shotgun (WGS) entry which is preliminary data.</text>
</comment>
<dbReference type="EMBL" id="VSSQ01096048">
    <property type="protein sequence ID" value="MPN39937.1"/>
    <property type="molecule type" value="Genomic_DNA"/>
</dbReference>
<proteinExistence type="predicted"/>
<accession>A0A645HLY6</accession>
<dbReference type="AlphaFoldDB" id="A0A645HLY6"/>
<protein>
    <submittedName>
        <fullName evidence="1">Uncharacterized protein</fullName>
    </submittedName>
</protein>
<reference evidence="1" key="1">
    <citation type="submission" date="2019-08" db="EMBL/GenBank/DDBJ databases">
        <authorList>
            <person name="Kucharzyk K."/>
            <person name="Murdoch R.W."/>
            <person name="Higgins S."/>
            <person name="Loffler F."/>
        </authorList>
    </citation>
    <scope>NUCLEOTIDE SEQUENCE</scope>
</reference>
<sequence length="72" mass="7932">MAVVELKMGMGVDKAGENQAAFGVNNLRVQGIVTNPFGIIADPPTYRLDFFSLQQYVTFTMSLGQNQYSILD</sequence>